<keyword evidence="6" id="KW-0819">tRNA processing</keyword>
<dbReference type="PANTHER" id="PTHR12133">
    <property type="entry name" value="TRNA (ADENINE(58)-N(1))-METHYLTRANSFERASE"/>
    <property type="match status" value="1"/>
</dbReference>
<comment type="catalytic activity">
    <reaction evidence="8">
        <text>an adenosine in mRNA + S-adenosyl-L-methionine = an N(1)-methyladenosine in mRNA + S-adenosyl-L-homocysteine + H(+)</text>
        <dbReference type="Rhea" id="RHEA:55392"/>
        <dbReference type="Rhea" id="RHEA-COMP:12414"/>
        <dbReference type="Rhea" id="RHEA-COMP:12415"/>
        <dbReference type="ChEBI" id="CHEBI:15378"/>
        <dbReference type="ChEBI" id="CHEBI:57856"/>
        <dbReference type="ChEBI" id="CHEBI:59789"/>
        <dbReference type="ChEBI" id="CHEBI:74411"/>
        <dbReference type="ChEBI" id="CHEBI:74491"/>
    </reaction>
</comment>
<dbReference type="PANTHER" id="PTHR12133:SF2">
    <property type="entry name" value="TRNA (ADENINE(58)-N(1))-METHYLTRANSFERASE CATALYTIC SUBUNIT TRMT61A"/>
    <property type="match status" value="1"/>
</dbReference>
<evidence type="ECO:0000256" key="4">
    <source>
        <dbReference type="ARBA" id="ARBA00022679"/>
    </source>
</evidence>
<dbReference type="PROSITE" id="PS51620">
    <property type="entry name" value="SAM_TRM61"/>
    <property type="match status" value="1"/>
</dbReference>
<evidence type="ECO:0000259" key="9">
    <source>
        <dbReference type="Pfam" id="PF08704"/>
    </source>
</evidence>
<dbReference type="GO" id="GO:0005634">
    <property type="term" value="C:nucleus"/>
    <property type="evidence" value="ECO:0007669"/>
    <property type="project" value="UniProtKB-SubCell"/>
</dbReference>
<dbReference type="GO" id="GO:0030488">
    <property type="term" value="P:tRNA methylation"/>
    <property type="evidence" value="ECO:0007669"/>
    <property type="project" value="InterPro"/>
</dbReference>
<dbReference type="EMBL" id="JTDF01004421">
    <property type="protein sequence ID" value="KAF8566932.1"/>
    <property type="molecule type" value="Genomic_DNA"/>
</dbReference>
<accession>A0A8T0DHW0</accession>
<dbReference type="InterPro" id="IPR014816">
    <property type="entry name" value="tRNA_MeTrfase_Gcd14"/>
</dbReference>
<comment type="caution">
    <text evidence="10">The sequence shown here is derived from an EMBL/GenBank/DDBJ whole genome shotgun (WGS) entry which is preliminary data.</text>
</comment>
<evidence type="ECO:0000256" key="3">
    <source>
        <dbReference type="ARBA" id="ARBA00022603"/>
    </source>
</evidence>
<evidence type="ECO:0000256" key="1">
    <source>
        <dbReference type="ARBA" id="ARBA00004123"/>
    </source>
</evidence>
<dbReference type="EC" id="2.1.1.220" evidence="2"/>
<dbReference type="Gene3D" id="3.40.50.150">
    <property type="entry name" value="Vaccinia Virus protein VP39"/>
    <property type="match status" value="1"/>
</dbReference>
<gene>
    <name evidence="10" type="ORF">P879_08237</name>
</gene>
<comment type="subcellular location">
    <subcellularLocation>
        <location evidence="1">Nucleus</location>
    </subcellularLocation>
</comment>
<evidence type="ECO:0000256" key="6">
    <source>
        <dbReference type="ARBA" id="ARBA00022694"/>
    </source>
</evidence>
<evidence type="ECO:0000313" key="10">
    <source>
        <dbReference type="EMBL" id="KAF8566932.1"/>
    </source>
</evidence>
<dbReference type="GO" id="GO:0031515">
    <property type="term" value="C:tRNA (m1A) methyltransferase complex"/>
    <property type="evidence" value="ECO:0007669"/>
    <property type="project" value="InterPro"/>
</dbReference>
<dbReference type="InterPro" id="IPR049470">
    <property type="entry name" value="TRM61_C"/>
</dbReference>
<keyword evidence="4" id="KW-0808">Transferase</keyword>
<organism evidence="10 11">
    <name type="scientific">Paragonimus westermani</name>
    <dbReference type="NCBI Taxonomy" id="34504"/>
    <lineage>
        <taxon>Eukaryota</taxon>
        <taxon>Metazoa</taxon>
        <taxon>Spiralia</taxon>
        <taxon>Lophotrochozoa</taxon>
        <taxon>Platyhelminthes</taxon>
        <taxon>Trematoda</taxon>
        <taxon>Digenea</taxon>
        <taxon>Plagiorchiida</taxon>
        <taxon>Troglotremata</taxon>
        <taxon>Troglotrematidae</taxon>
        <taxon>Paragonimus</taxon>
    </lineage>
</organism>
<protein>
    <recommendedName>
        <fullName evidence="2">tRNA (adenine(58)-N(1))-methyltransferase</fullName>
        <ecNumber evidence="2">2.1.1.220</ecNumber>
    </recommendedName>
</protein>
<evidence type="ECO:0000256" key="2">
    <source>
        <dbReference type="ARBA" id="ARBA00012796"/>
    </source>
</evidence>
<evidence type="ECO:0000256" key="7">
    <source>
        <dbReference type="ARBA" id="ARBA00023242"/>
    </source>
</evidence>
<dbReference type="GO" id="GO:0160107">
    <property type="term" value="F:tRNA (adenine(58)-N1)-methyltransferase activity"/>
    <property type="evidence" value="ECO:0007669"/>
    <property type="project" value="UniProtKB-EC"/>
</dbReference>
<evidence type="ECO:0000256" key="5">
    <source>
        <dbReference type="ARBA" id="ARBA00022691"/>
    </source>
</evidence>
<reference evidence="10 11" key="1">
    <citation type="submission" date="2019-07" db="EMBL/GenBank/DDBJ databases">
        <title>Annotation for the trematode Paragonimus westermani.</title>
        <authorList>
            <person name="Choi Y.-J."/>
        </authorList>
    </citation>
    <scope>NUCLEOTIDE SEQUENCE [LARGE SCALE GENOMIC DNA]</scope>
    <source>
        <strain evidence="10">180907_Pwestermani</strain>
    </source>
</reference>
<dbReference type="Proteomes" id="UP000699462">
    <property type="component" value="Unassembled WGS sequence"/>
</dbReference>
<sequence>MLLLDPVLWSTSLPHRTQIIYVPDSCLIVGCLDLVPGYRVFEACIGSWSLTYFLAQAVWPTGHVHTSKYHTGRVERARVEFQKHSLTSTVSVTHRDVCSEGFPQHGEQDNPEGVNAVSLDSHGRQYLSLLWLVT</sequence>
<keyword evidence="5" id="KW-0949">S-adenosyl-L-methionine</keyword>
<dbReference type="SUPFAM" id="SSF53335">
    <property type="entry name" value="S-adenosyl-L-methionine-dependent methyltransferases"/>
    <property type="match status" value="1"/>
</dbReference>
<feature type="domain" description="tRNA (adenine(58)-N(1))-methyltransferase catalytic subunit TRM61 C-terminal" evidence="9">
    <location>
        <begin position="3"/>
        <end position="105"/>
    </location>
</feature>
<dbReference type="AlphaFoldDB" id="A0A8T0DHW0"/>
<dbReference type="OrthoDB" id="1925287at2759"/>
<dbReference type="Pfam" id="PF08704">
    <property type="entry name" value="GCD14"/>
    <property type="match status" value="1"/>
</dbReference>
<keyword evidence="3" id="KW-0489">Methyltransferase</keyword>
<evidence type="ECO:0000256" key="8">
    <source>
        <dbReference type="ARBA" id="ARBA00048481"/>
    </source>
</evidence>
<keyword evidence="7" id="KW-0539">Nucleus</keyword>
<keyword evidence="11" id="KW-1185">Reference proteome</keyword>
<dbReference type="InterPro" id="IPR029063">
    <property type="entry name" value="SAM-dependent_MTases_sf"/>
</dbReference>
<evidence type="ECO:0000313" key="11">
    <source>
        <dbReference type="Proteomes" id="UP000699462"/>
    </source>
</evidence>
<proteinExistence type="predicted"/>
<name>A0A8T0DHW0_9TREM</name>